<dbReference type="AlphaFoldDB" id="A0A1H1VU25"/>
<evidence type="ECO:0000313" key="1">
    <source>
        <dbReference type="EMBL" id="SDS88165.1"/>
    </source>
</evidence>
<proteinExistence type="predicted"/>
<gene>
    <name evidence="1" type="ORF">SAMN05216598_3105</name>
</gene>
<accession>A0A1H1VU25</accession>
<dbReference type="Proteomes" id="UP000199524">
    <property type="component" value="Chromosome I"/>
</dbReference>
<sequence>MRLTKPDFCSMQMLDKAIQERQNGINRAYFNSISAEWRSRVSVYVTHGGTPNLVPTWPAIDAHKVKFLNLYDYPAEESSQGIMLKSLRDEHLLKLCPACGNIGSPTTLDHYLPKAKYPHFSITPANLSPMCTKCQGLKGEKTGNKKEPQFFIHPYFHKFTEFQILTLKISPPFNQPSFILSPHPRWTGWRLKLITSHMRELEIEKRYVNFFKAENIRLIRHSSIRRRKGQDVFDAIESKCEELEYPTKNSWEYIFYLSVLENEEFIEYLSNEELPIYP</sequence>
<keyword evidence="2" id="KW-1185">Reference proteome</keyword>
<reference evidence="2" key="1">
    <citation type="submission" date="2016-10" db="EMBL/GenBank/DDBJ databases">
        <authorList>
            <person name="Varghese N."/>
            <person name="Submissions S."/>
        </authorList>
    </citation>
    <scope>NUCLEOTIDE SEQUENCE [LARGE SCALE GENOMIC DNA]</scope>
    <source>
        <strain evidence="2">ATCC 23835</strain>
    </source>
</reference>
<evidence type="ECO:0000313" key="2">
    <source>
        <dbReference type="Proteomes" id="UP000199524"/>
    </source>
</evidence>
<name>A0A1H1VU25_9PSED</name>
<protein>
    <recommendedName>
        <fullName evidence="3">HNH endonuclease</fullName>
    </recommendedName>
</protein>
<evidence type="ECO:0008006" key="3">
    <source>
        <dbReference type="Google" id="ProtNLM"/>
    </source>
</evidence>
<organism evidence="1 2">
    <name type="scientific">Pseudomonas asplenii</name>
    <dbReference type="NCBI Taxonomy" id="53407"/>
    <lineage>
        <taxon>Bacteria</taxon>
        <taxon>Pseudomonadati</taxon>
        <taxon>Pseudomonadota</taxon>
        <taxon>Gammaproteobacteria</taxon>
        <taxon>Pseudomonadales</taxon>
        <taxon>Pseudomonadaceae</taxon>
        <taxon>Pseudomonas</taxon>
    </lineage>
</organism>
<dbReference type="Gene3D" id="1.10.30.50">
    <property type="match status" value="1"/>
</dbReference>
<dbReference type="EMBL" id="LT629777">
    <property type="protein sequence ID" value="SDS88165.1"/>
    <property type="molecule type" value="Genomic_DNA"/>
</dbReference>